<dbReference type="WBParaSite" id="L893_g17583.t1">
    <property type="protein sequence ID" value="L893_g17583.t1"/>
    <property type="gene ID" value="L893_g17583"/>
</dbReference>
<protein>
    <submittedName>
        <fullName evidence="2">Uncharacterized protein</fullName>
    </submittedName>
</protein>
<name>A0A1I7YLQ1_9BILA</name>
<accession>A0A1I7YLQ1</accession>
<evidence type="ECO:0000313" key="2">
    <source>
        <dbReference type="WBParaSite" id="L893_g17583.t1"/>
    </source>
</evidence>
<reference evidence="2" key="1">
    <citation type="submission" date="2016-11" db="UniProtKB">
        <authorList>
            <consortium name="WormBaseParasite"/>
        </authorList>
    </citation>
    <scope>IDENTIFICATION</scope>
</reference>
<sequence>MEARNTASMCRKLWVLKTVSVISAKEVQNWLLSNPRGSSTSMCSKDRQGMKQTTSCDSQALAQLLARQNTVT</sequence>
<proteinExistence type="predicted"/>
<keyword evidence="1" id="KW-1185">Reference proteome</keyword>
<organism evidence="1 2">
    <name type="scientific">Steinernema glaseri</name>
    <dbReference type="NCBI Taxonomy" id="37863"/>
    <lineage>
        <taxon>Eukaryota</taxon>
        <taxon>Metazoa</taxon>
        <taxon>Ecdysozoa</taxon>
        <taxon>Nematoda</taxon>
        <taxon>Chromadorea</taxon>
        <taxon>Rhabditida</taxon>
        <taxon>Tylenchina</taxon>
        <taxon>Panagrolaimomorpha</taxon>
        <taxon>Strongyloidoidea</taxon>
        <taxon>Steinernematidae</taxon>
        <taxon>Steinernema</taxon>
    </lineage>
</organism>
<dbReference type="AlphaFoldDB" id="A0A1I7YLQ1"/>
<dbReference type="Proteomes" id="UP000095287">
    <property type="component" value="Unplaced"/>
</dbReference>
<evidence type="ECO:0000313" key="1">
    <source>
        <dbReference type="Proteomes" id="UP000095287"/>
    </source>
</evidence>